<dbReference type="InterPro" id="IPR010982">
    <property type="entry name" value="Lambda_DNA-bd_dom_sf"/>
</dbReference>
<dbReference type="InterPro" id="IPR001387">
    <property type="entry name" value="Cro/C1-type_HTH"/>
</dbReference>
<gene>
    <name evidence="2" type="ORF">SFRA_008260</name>
</gene>
<dbReference type="InterPro" id="IPR043917">
    <property type="entry name" value="DUF5753"/>
</dbReference>
<dbReference type="AlphaFoldDB" id="A0A3S5ILD2"/>
<keyword evidence="3" id="KW-1185">Reference proteome</keyword>
<evidence type="ECO:0000313" key="3">
    <source>
        <dbReference type="Proteomes" id="UP000028058"/>
    </source>
</evidence>
<dbReference type="EMBL" id="JNAD02000003">
    <property type="protein sequence ID" value="RKM97222.1"/>
    <property type="molecule type" value="Genomic_DNA"/>
</dbReference>
<evidence type="ECO:0000259" key="1">
    <source>
        <dbReference type="PROSITE" id="PS50943"/>
    </source>
</evidence>
<dbReference type="Pfam" id="PF13560">
    <property type="entry name" value="HTH_31"/>
    <property type="match status" value="1"/>
</dbReference>
<dbReference type="SUPFAM" id="SSF47413">
    <property type="entry name" value="lambda repressor-like DNA-binding domains"/>
    <property type="match status" value="1"/>
</dbReference>
<name>A0A3S5ILD2_9ACTN</name>
<proteinExistence type="predicted"/>
<reference evidence="2 3" key="1">
    <citation type="journal article" date="2014" name="Genome Announc.">
        <title>Draft Genome Sequence of Streptomyces fradiae ATCC 19609, a Strain Highly Sensitive to Antibiotics.</title>
        <authorList>
            <person name="Bekker O.B."/>
            <person name="Klimina K.M."/>
            <person name="Vatlin A.A."/>
            <person name="Zakharevich N.V."/>
            <person name="Kasianov A.S."/>
            <person name="Danilenko V.N."/>
        </authorList>
    </citation>
    <scope>NUCLEOTIDE SEQUENCE [LARGE SCALE GENOMIC DNA]</scope>
    <source>
        <strain evidence="2 3">ATCC 19609</strain>
    </source>
</reference>
<dbReference type="SMART" id="SM00530">
    <property type="entry name" value="HTH_XRE"/>
    <property type="match status" value="1"/>
</dbReference>
<dbReference type="OrthoDB" id="3462393at2"/>
<accession>A0A3S5ILD2</accession>
<dbReference type="Proteomes" id="UP000028058">
    <property type="component" value="Unassembled WGS sequence"/>
</dbReference>
<evidence type="ECO:0000313" key="2">
    <source>
        <dbReference type="EMBL" id="RKM97222.1"/>
    </source>
</evidence>
<organism evidence="2 3">
    <name type="scientific">Streptomyces xinghaiensis</name>
    <dbReference type="NCBI Taxonomy" id="1038928"/>
    <lineage>
        <taxon>Bacteria</taxon>
        <taxon>Bacillati</taxon>
        <taxon>Actinomycetota</taxon>
        <taxon>Actinomycetes</taxon>
        <taxon>Kitasatosporales</taxon>
        <taxon>Streptomycetaceae</taxon>
        <taxon>Streptomyces</taxon>
    </lineage>
</organism>
<dbReference type="CDD" id="cd00093">
    <property type="entry name" value="HTH_XRE"/>
    <property type="match status" value="1"/>
</dbReference>
<dbReference type="GO" id="GO:0003677">
    <property type="term" value="F:DNA binding"/>
    <property type="evidence" value="ECO:0007669"/>
    <property type="project" value="InterPro"/>
</dbReference>
<dbReference type="Gene3D" id="1.10.260.40">
    <property type="entry name" value="lambda repressor-like DNA-binding domains"/>
    <property type="match status" value="1"/>
</dbReference>
<sequence>MAARTSPSERQRRLGAELRKLRKRAGLSGDAAGALLDADRTRISHIEAGRMDVPRNGLYRLLRSYGCPEGPLFDGLMDMAHDRGKGWWNEYDADMCRSLLDLAEAEERAAGIRVHDPALVPGMLQTREYAEAIIETLPTGDETVERSVQFRLDRQRVLTRENPVPYHVILSESALRLRIGSERVMRRQLLRVIEVARLPHVTVQVFPFTAGAHSAFAGPFILLSGPAPELDTVYLDRPVESTFDGDSERIAEYGKMFERLSALALPSVDPEAAPETHEVRDSLGLIQHLMYEL</sequence>
<dbReference type="PROSITE" id="PS50943">
    <property type="entry name" value="HTH_CROC1"/>
    <property type="match status" value="1"/>
</dbReference>
<comment type="caution">
    <text evidence="2">The sequence shown here is derived from an EMBL/GenBank/DDBJ whole genome shotgun (WGS) entry which is preliminary data.</text>
</comment>
<dbReference type="RefSeq" id="WP_043459523.1">
    <property type="nucleotide sequence ID" value="NZ_CP134822.1"/>
</dbReference>
<protein>
    <submittedName>
        <fullName evidence="2">XRE family transcriptional regulator</fullName>
    </submittedName>
</protein>
<dbReference type="Pfam" id="PF19054">
    <property type="entry name" value="DUF5753"/>
    <property type="match status" value="1"/>
</dbReference>
<feature type="domain" description="HTH cro/C1-type" evidence="1">
    <location>
        <begin position="18"/>
        <end position="72"/>
    </location>
</feature>